<keyword evidence="1" id="KW-0472">Membrane</keyword>
<proteinExistence type="predicted"/>
<protein>
    <recommendedName>
        <fullName evidence="4">LysR family transcriptional regulator</fullName>
    </recommendedName>
</protein>
<evidence type="ECO:0000313" key="2">
    <source>
        <dbReference type="EMBL" id="MFD1123163.1"/>
    </source>
</evidence>
<dbReference type="RefSeq" id="WP_055828113.1">
    <property type="nucleotide sequence ID" value="NZ_JBHTLN010000002.1"/>
</dbReference>
<keyword evidence="1" id="KW-0812">Transmembrane</keyword>
<reference evidence="3" key="1">
    <citation type="journal article" date="2019" name="Int. J. Syst. Evol. Microbiol.">
        <title>The Global Catalogue of Microorganisms (GCM) 10K type strain sequencing project: providing services to taxonomists for standard genome sequencing and annotation.</title>
        <authorList>
            <consortium name="The Broad Institute Genomics Platform"/>
            <consortium name="The Broad Institute Genome Sequencing Center for Infectious Disease"/>
            <person name="Wu L."/>
            <person name="Ma J."/>
        </authorList>
    </citation>
    <scope>NUCLEOTIDE SEQUENCE [LARGE SCALE GENOMIC DNA]</scope>
    <source>
        <strain evidence="3">CCUG 58411</strain>
    </source>
</reference>
<comment type="caution">
    <text evidence="2">The sequence shown here is derived from an EMBL/GenBank/DDBJ whole genome shotgun (WGS) entry which is preliminary data.</text>
</comment>
<keyword evidence="3" id="KW-1185">Reference proteome</keyword>
<evidence type="ECO:0008006" key="4">
    <source>
        <dbReference type="Google" id="ProtNLM"/>
    </source>
</evidence>
<accession>A0ABW3PFJ7</accession>
<dbReference type="Proteomes" id="UP001597206">
    <property type="component" value="Unassembled WGS sequence"/>
</dbReference>
<keyword evidence="1" id="KW-1133">Transmembrane helix</keyword>
<sequence>MSSFVLYLIGFAILIGGIAWALVEAGVPHTYIIIASVILTGIGILKAVSHTRTKDISRN</sequence>
<organism evidence="2 3">
    <name type="scientific">Methylophilus flavus</name>
    <dbReference type="NCBI Taxonomy" id="640084"/>
    <lineage>
        <taxon>Bacteria</taxon>
        <taxon>Pseudomonadati</taxon>
        <taxon>Pseudomonadota</taxon>
        <taxon>Betaproteobacteria</taxon>
        <taxon>Nitrosomonadales</taxon>
        <taxon>Methylophilaceae</taxon>
        <taxon>Methylophilus</taxon>
    </lineage>
</organism>
<dbReference type="EMBL" id="JBHTLN010000002">
    <property type="protein sequence ID" value="MFD1123163.1"/>
    <property type="molecule type" value="Genomic_DNA"/>
</dbReference>
<evidence type="ECO:0000256" key="1">
    <source>
        <dbReference type="SAM" id="Phobius"/>
    </source>
</evidence>
<evidence type="ECO:0000313" key="3">
    <source>
        <dbReference type="Proteomes" id="UP001597206"/>
    </source>
</evidence>
<feature type="transmembrane region" description="Helical" evidence="1">
    <location>
        <begin position="31"/>
        <end position="48"/>
    </location>
</feature>
<gene>
    <name evidence="2" type="ORF">ACFQ2T_11650</name>
</gene>
<name>A0ABW3PFJ7_9PROT</name>